<dbReference type="EMBL" id="JAVIZJ010000013">
    <property type="protein sequence ID" value="MDR6211854.1"/>
    <property type="molecule type" value="Genomic_DNA"/>
</dbReference>
<keyword evidence="2" id="KW-1185">Reference proteome</keyword>
<evidence type="ECO:0000313" key="1">
    <source>
        <dbReference type="EMBL" id="MDR6211854.1"/>
    </source>
</evidence>
<gene>
    <name evidence="1" type="ORF">QE364_003585</name>
</gene>
<proteinExistence type="predicted"/>
<protein>
    <submittedName>
        <fullName evidence="1">Uncharacterized protein</fullName>
    </submittedName>
</protein>
<dbReference type="Proteomes" id="UP001261666">
    <property type="component" value="Unassembled WGS sequence"/>
</dbReference>
<name>A0ACC6IME1_9ACTN</name>
<accession>A0ACC6IME1</accession>
<comment type="caution">
    <text evidence="1">The sequence shown here is derived from an EMBL/GenBank/DDBJ whole genome shotgun (WGS) entry which is preliminary data.</text>
</comment>
<sequence>MDPAVVEDRAQPVDLVPGDAGAVVDHQAGEVLPLALAHDGRREGVRPEALVPHDLGDGGDETRRTGSPAAVAREGEVVGVPGAAAAPRLGEGNEAEVEAEVEAVRREVRQRR</sequence>
<reference evidence="1" key="1">
    <citation type="submission" date="2023-08" db="EMBL/GenBank/DDBJ databases">
        <title>Functional and genomic diversity of the sorghum phyllosphere microbiome.</title>
        <authorList>
            <person name="Shade A."/>
        </authorList>
    </citation>
    <scope>NUCLEOTIDE SEQUENCE</scope>
    <source>
        <strain evidence="1">SORGH_AS_0885</strain>
    </source>
</reference>
<organism evidence="1 2">
    <name type="scientific">Nocardioides zeae</name>
    <dbReference type="NCBI Taxonomy" id="1457234"/>
    <lineage>
        <taxon>Bacteria</taxon>
        <taxon>Bacillati</taxon>
        <taxon>Actinomycetota</taxon>
        <taxon>Actinomycetes</taxon>
        <taxon>Propionibacteriales</taxon>
        <taxon>Nocardioidaceae</taxon>
        <taxon>Nocardioides</taxon>
    </lineage>
</organism>
<evidence type="ECO:0000313" key="2">
    <source>
        <dbReference type="Proteomes" id="UP001261666"/>
    </source>
</evidence>